<keyword evidence="2" id="KW-0732">Signal</keyword>
<gene>
    <name evidence="3" type="ORF">SELMODRAFT_421490</name>
</gene>
<keyword evidence="1" id="KW-0812">Transmembrane</keyword>
<dbReference type="eggNOG" id="ENOG502R8GG">
    <property type="taxonomic scope" value="Eukaryota"/>
</dbReference>
<protein>
    <submittedName>
        <fullName evidence="3">Uncharacterized protein</fullName>
    </submittedName>
</protein>
<dbReference type="AlphaFoldDB" id="D8SFF9"/>
<dbReference type="STRING" id="88036.D8SFF9"/>
<evidence type="ECO:0000256" key="2">
    <source>
        <dbReference type="SAM" id="SignalP"/>
    </source>
</evidence>
<keyword evidence="1" id="KW-0472">Membrane</keyword>
<dbReference type="OMA" id="MACVAME"/>
<name>D8SFF9_SELML</name>
<organism evidence="4">
    <name type="scientific">Selaginella moellendorffii</name>
    <name type="common">Spikemoss</name>
    <dbReference type="NCBI Taxonomy" id="88036"/>
    <lineage>
        <taxon>Eukaryota</taxon>
        <taxon>Viridiplantae</taxon>
        <taxon>Streptophyta</taxon>
        <taxon>Embryophyta</taxon>
        <taxon>Tracheophyta</taxon>
        <taxon>Lycopodiopsida</taxon>
        <taxon>Selaginellales</taxon>
        <taxon>Selaginellaceae</taxon>
        <taxon>Selaginella</taxon>
    </lineage>
</organism>
<dbReference type="HOGENOM" id="CLU_570379_0_0_1"/>
<feature type="chain" id="PRO_5003122672" evidence="2">
    <location>
        <begin position="27"/>
        <end position="442"/>
    </location>
</feature>
<dbReference type="Gramene" id="EFJ16832">
    <property type="protein sequence ID" value="EFJ16832"/>
    <property type="gene ID" value="SELMODRAFT_421490"/>
</dbReference>
<accession>D8SFF9</accession>
<evidence type="ECO:0000313" key="4">
    <source>
        <dbReference type="Proteomes" id="UP000001514"/>
    </source>
</evidence>
<reference evidence="3 4" key="1">
    <citation type="journal article" date="2011" name="Science">
        <title>The Selaginella genome identifies genetic changes associated with the evolution of vascular plants.</title>
        <authorList>
            <person name="Banks J.A."/>
            <person name="Nishiyama T."/>
            <person name="Hasebe M."/>
            <person name="Bowman J.L."/>
            <person name="Gribskov M."/>
            <person name="dePamphilis C."/>
            <person name="Albert V.A."/>
            <person name="Aono N."/>
            <person name="Aoyama T."/>
            <person name="Ambrose B.A."/>
            <person name="Ashton N.W."/>
            <person name="Axtell M.J."/>
            <person name="Barker E."/>
            <person name="Barker M.S."/>
            <person name="Bennetzen J.L."/>
            <person name="Bonawitz N.D."/>
            <person name="Chapple C."/>
            <person name="Cheng C."/>
            <person name="Correa L.G."/>
            <person name="Dacre M."/>
            <person name="DeBarry J."/>
            <person name="Dreyer I."/>
            <person name="Elias M."/>
            <person name="Engstrom E.M."/>
            <person name="Estelle M."/>
            <person name="Feng L."/>
            <person name="Finet C."/>
            <person name="Floyd S.K."/>
            <person name="Frommer W.B."/>
            <person name="Fujita T."/>
            <person name="Gramzow L."/>
            <person name="Gutensohn M."/>
            <person name="Harholt J."/>
            <person name="Hattori M."/>
            <person name="Heyl A."/>
            <person name="Hirai T."/>
            <person name="Hiwatashi Y."/>
            <person name="Ishikawa M."/>
            <person name="Iwata M."/>
            <person name="Karol K.G."/>
            <person name="Koehler B."/>
            <person name="Kolukisaoglu U."/>
            <person name="Kubo M."/>
            <person name="Kurata T."/>
            <person name="Lalonde S."/>
            <person name="Li K."/>
            <person name="Li Y."/>
            <person name="Litt A."/>
            <person name="Lyons E."/>
            <person name="Manning G."/>
            <person name="Maruyama T."/>
            <person name="Michael T.P."/>
            <person name="Mikami K."/>
            <person name="Miyazaki S."/>
            <person name="Morinaga S."/>
            <person name="Murata T."/>
            <person name="Mueller-Roeber B."/>
            <person name="Nelson D.R."/>
            <person name="Obara M."/>
            <person name="Oguri Y."/>
            <person name="Olmstead R.G."/>
            <person name="Onodera N."/>
            <person name="Petersen B.L."/>
            <person name="Pils B."/>
            <person name="Prigge M."/>
            <person name="Rensing S.A."/>
            <person name="Riano-Pachon D.M."/>
            <person name="Roberts A.W."/>
            <person name="Sato Y."/>
            <person name="Scheller H.V."/>
            <person name="Schulz B."/>
            <person name="Schulz C."/>
            <person name="Shakirov E.V."/>
            <person name="Shibagaki N."/>
            <person name="Shinohara N."/>
            <person name="Shippen D.E."/>
            <person name="Soerensen I."/>
            <person name="Sotooka R."/>
            <person name="Sugimoto N."/>
            <person name="Sugita M."/>
            <person name="Sumikawa N."/>
            <person name="Tanurdzic M."/>
            <person name="Theissen G."/>
            <person name="Ulvskov P."/>
            <person name="Wakazuki S."/>
            <person name="Weng J.K."/>
            <person name="Willats W.W."/>
            <person name="Wipf D."/>
            <person name="Wolf P.G."/>
            <person name="Yang L."/>
            <person name="Zimmer A.D."/>
            <person name="Zhu Q."/>
            <person name="Mitros T."/>
            <person name="Hellsten U."/>
            <person name="Loque D."/>
            <person name="Otillar R."/>
            <person name="Salamov A."/>
            <person name="Schmutz J."/>
            <person name="Shapiro H."/>
            <person name="Lindquist E."/>
            <person name="Lucas S."/>
            <person name="Rokhsar D."/>
            <person name="Grigoriev I.V."/>
        </authorList>
    </citation>
    <scope>NUCLEOTIDE SEQUENCE [LARGE SCALE GENOMIC DNA]</scope>
</reference>
<dbReference type="KEGG" id="smo:SELMODRAFT_421490"/>
<feature type="transmembrane region" description="Helical" evidence="1">
    <location>
        <begin position="288"/>
        <end position="307"/>
    </location>
</feature>
<dbReference type="InParanoid" id="D8SFF9"/>
<keyword evidence="4" id="KW-1185">Reference proteome</keyword>
<dbReference type="Proteomes" id="UP000001514">
    <property type="component" value="Unassembled WGS sequence"/>
</dbReference>
<evidence type="ECO:0000256" key="1">
    <source>
        <dbReference type="SAM" id="Phobius"/>
    </source>
</evidence>
<sequence length="442" mass="47609">MLRKWASSLVLQVTTLLLSQFPAVEAGSADNLKSIDQKKLDLVGLISALGTESARKSFAFSSMNDAFSITGHVGPGSLSLATSFLQMTGLRFAQLLALGNSPAPHVECPQGFQYLGLHSNTKCPVLNTVGASLISEHKRLWKRATPPKIQGRNASRSVEVLVLSLTGTTSGARAQLKGKCIDGLLLGWLPLVLTAGIVCMACVAMEWFIGGLIALGALGMALAVWTTQSMLVFKYDDPSIAAGAPERGDCLVYSLNSDTFHIVEGTEASVQGLFQRSLKQEDKLPGKLALLLSGVMLYAYSIASILWLPNVSVYGQVFFTCANFVGLVADMVKGSKNGNLGFARKAKEQFDVKLKTRVVFGNRTAAMAFIARHTENCSFIKSAGLLPVNGPSWEKWWELLPKACHGGLEHVMKSLESTTTRDDKLFETLVQDMKDGLSFQAG</sequence>
<dbReference type="EMBL" id="GL377617">
    <property type="protein sequence ID" value="EFJ16832.1"/>
    <property type="molecule type" value="Genomic_DNA"/>
</dbReference>
<evidence type="ECO:0000313" key="3">
    <source>
        <dbReference type="EMBL" id="EFJ16832.1"/>
    </source>
</evidence>
<feature type="signal peptide" evidence="2">
    <location>
        <begin position="1"/>
        <end position="26"/>
    </location>
</feature>
<keyword evidence="1" id="KW-1133">Transmembrane helix</keyword>
<proteinExistence type="predicted"/>
<feature type="transmembrane region" description="Helical" evidence="1">
    <location>
        <begin position="207"/>
        <end position="225"/>
    </location>
</feature>